<protein>
    <submittedName>
        <fullName evidence="1">Uncharacterized protein</fullName>
    </submittedName>
</protein>
<keyword evidence="2" id="KW-1185">Reference proteome</keyword>
<reference evidence="2" key="2">
    <citation type="submission" date="2012-03" db="EMBL/GenBank/DDBJ databases">
        <title>The complete genome sequence of the pioneer microbe on fresh volcanic deposit, Leptospirillum ferrooxidans strain C2-3.</title>
        <authorList>
            <person name="Fujimura R."/>
            <person name="Sato Y."/>
            <person name="Nishizawa T."/>
            <person name="Nanba K."/>
            <person name="Oshima K."/>
            <person name="Hattori M."/>
            <person name="Kamijo T."/>
            <person name="Ohta H."/>
        </authorList>
    </citation>
    <scope>NUCLEOTIDE SEQUENCE [LARGE SCALE GENOMIC DNA]</scope>
    <source>
        <strain evidence="2">C2-3</strain>
    </source>
</reference>
<evidence type="ECO:0000313" key="1">
    <source>
        <dbReference type="EMBL" id="BAM06325.1"/>
    </source>
</evidence>
<organism evidence="1 2">
    <name type="scientific">Leptospirillum ferrooxidans (strain C2-3)</name>
    <dbReference type="NCBI Taxonomy" id="1162668"/>
    <lineage>
        <taxon>Bacteria</taxon>
        <taxon>Pseudomonadati</taxon>
        <taxon>Nitrospirota</taxon>
        <taxon>Nitrospiria</taxon>
        <taxon>Nitrospirales</taxon>
        <taxon>Nitrospiraceae</taxon>
        <taxon>Leptospirillum</taxon>
    </lineage>
</organism>
<accession>I0IM26</accession>
<evidence type="ECO:0000313" key="2">
    <source>
        <dbReference type="Proteomes" id="UP000007382"/>
    </source>
</evidence>
<dbReference type="PATRIC" id="fig|1162668.3.peg.712"/>
<dbReference type="RefSeq" id="WP_014448817.1">
    <property type="nucleotide sequence ID" value="NC_017094.1"/>
</dbReference>
<dbReference type="STRING" id="1162668.LFE_0609"/>
<dbReference type="AlphaFoldDB" id="I0IM26"/>
<sequence>MRRFRFFSALLLIGGAIFLFRPIPAMAVAGSSYVQCLGVVTAEMSALMAAGSATPSVIAGTVSASLTLNLQPYVEAMAAEICAQGSNVVSGLASLTAALSSDLHNQARQTDASLTHKYLIGERLRTEREYGPHATVAHVCARSMEAGQAGPVIGSAATTAATSDMIANQWMQQTIPKTAALQKIASQPAENFDAANLFGTNDLAGGSTLTPTQATAAQNYVLNVTNPIPYAAGSTPSANTTEGQRASVANLREHAVLSLARHAMNEQLALRTAQANPQLVTWQNTLAQESGLPPVPVSAGGVSLMSVLGTDVNSRFSNPSWLTELHTLSSTGVLRETALEGALEIEIEWQSLLSDQKMEALLAAIAAKQVEIRRQP</sequence>
<dbReference type="Proteomes" id="UP000007382">
    <property type="component" value="Chromosome"/>
</dbReference>
<dbReference type="EMBL" id="AP012342">
    <property type="protein sequence ID" value="BAM06325.1"/>
    <property type="molecule type" value="Genomic_DNA"/>
</dbReference>
<dbReference type="HOGENOM" id="CLU_733175_0_0_0"/>
<name>I0IM26_LEPFC</name>
<gene>
    <name evidence="1" type="ordered locus">LFE_0609</name>
</gene>
<reference evidence="1 2" key="1">
    <citation type="journal article" date="2012" name="J. Bacteriol.">
        <title>Complete Genome Sequence of Leptospirillum ferrooxidans Strain C2-3, Isolated from a Fresh Volcanic Ash Deposit on the Island of Miyake, Japan.</title>
        <authorList>
            <person name="Fujimura R."/>
            <person name="Sato Y."/>
            <person name="Nishizawa T."/>
            <person name="Oshima K."/>
            <person name="Kim S.-W."/>
            <person name="Hattori M."/>
            <person name="Kamijo T."/>
            <person name="Ohta H."/>
        </authorList>
    </citation>
    <scope>NUCLEOTIDE SEQUENCE [LARGE SCALE GENOMIC DNA]</scope>
    <source>
        <strain evidence="1 2">C2-3</strain>
    </source>
</reference>
<dbReference type="KEGG" id="lfc:LFE_0609"/>
<proteinExistence type="predicted"/>